<evidence type="ECO:0000256" key="3">
    <source>
        <dbReference type="ARBA" id="ARBA00022692"/>
    </source>
</evidence>
<feature type="transmembrane region" description="Helical" evidence="6">
    <location>
        <begin position="94"/>
        <end position="112"/>
    </location>
</feature>
<feature type="transmembrane region" description="Helical" evidence="6">
    <location>
        <begin position="53"/>
        <end position="73"/>
    </location>
</feature>
<evidence type="ECO:0000256" key="1">
    <source>
        <dbReference type="ARBA" id="ARBA00004127"/>
    </source>
</evidence>
<dbReference type="EMBL" id="OU892285">
    <property type="protein sequence ID" value="CAG9773612.1"/>
    <property type="molecule type" value="Genomic_DNA"/>
</dbReference>
<accession>A0A9N9N3F7</accession>
<comment type="subcellular location">
    <subcellularLocation>
        <location evidence="1">Endomembrane system</location>
        <topology evidence="1">Multi-pass membrane protein</topology>
    </subcellularLocation>
</comment>
<sequence length="247" mass="27741">MSFRVQYLPFALVGLVFGTTIITFYLSYVKYEHVTYMLPYISDTGTYPPESCIFGQALNLASILIIFAIYLKYLQVNEMHQKHHIEEKYHLNKITAAFGVMAGVGVNVVANFQETNCFAIHWTGAILTFGGGAIYLCLQSLLYMNISPVIGQRKTTMFRIVLAIIALLSCVIFIAAAFVAYGNFEGDDMTKWKQTDGGYEAHQISTNAEWVCATSIMIFVSLFYEEFKNIIVNPVTIAIIEEPSDKI</sequence>
<dbReference type="Pfam" id="PF10277">
    <property type="entry name" value="Frag1"/>
    <property type="match status" value="1"/>
</dbReference>
<gene>
    <name evidence="8" type="ORF">CEUTPL_LOCUS14001</name>
</gene>
<evidence type="ECO:0000256" key="4">
    <source>
        <dbReference type="ARBA" id="ARBA00022989"/>
    </source>
</evidence>
<keyword evidence="3 6" id="KW-0812">Transmembrane</keyword>
<proteinExistence type="inferred from homology"/>
<dbReference type="AlphaFoldDB" id="A0A9N9N3F7"/>
<keyword evidence="5 6" id="KW-0472">Membrane</keyword>
<feature type="transmembrane region" description="Helical" evidence="6">
    <location>
        <begin position="158"/>
        <end position="184"/>
    </location>
</feature>
<feature type="transmembrane region" description="Helical" evidence="6">
    <location>
        <begin position="118"/>
        <end position="138"/>
    </location>
</feature>
<name>A0A9N9N3F7_9CUCU</name>
<protein>
    <recommendedName>
        <fullName evidence="7">CWH43-like N-terminal domain-containing protein</fullName>
    </recommendedName>
</protein>
<evidence type="ECO:0000256" key="5">
    <source>
        <dbReference type="ARBA" id="ARBA00023136"/>
    </source>
</evidence>
<keyword evidence="9" id="KW-1185">Reference proteome</keyword>
<evidence type="ECO:0000313" key="9">
    <source>
        <dbReference type="Proteomes" id="UP001152799"/>
    </source>
</evidence>
<evidence type="ECO:0000313" key="8">
    <source>
        <dbReference type="EMBL" id="CAG9773612.1"/>
    </source>
</evidence>
<dbReference type="PANTHER" id="PTHR21324">
    <property type="entry name" value="FASTING-INDUCIBLE INTEGRAL MEMBRANE PROTEIN TM6P1-RELATED"/>
    <property type="match status" value="1"/>
</dbReference>
<dbReference type="InterPro" id="IPR019402">
    <property type="entry name" value="CWH43_N"/>
</dbReference>
<organism evidence="8 9">
    <name type="scientific">Ceutorhynchus assimilis</name>
    <name type="common">cabbage seed weevil</name>
    <dbReference type="NCBI Taxonomy" id="467358"/>
    <lineage>
        <taxon>Eukaryota</taxon>
        <taxon>Metazoa</taxon>
        <taxon>Ecdysozoa</taxon>
        <taxon>Arthropoda</taxon>
        <taxon>Hexapoda</taxon>
        <taxon>Insecta</taxon>
        <taxon>Pterygota</taxon>
        <taxon>Neoptera</taxon>
        <taxon>Endopterygota</taxon>
        <taxon>Coleoptera</taxon>
        <taxon>Polyphaga</taxon>
        <taxon>Cucujiformia</taxon>
        <taxon>Curculionidae</taxon>
        <taxon>Ceutorhynchinae</taxon>
        <taxon>Ceutorhynchus</taxon>
    </lineage>
</organism>
<dbReference type="GO" id="GO:0012505">
    <property type="term" value="C:endomembrane system"/>
    <property type="evidence" value="ECO:0007669"/>
    <property type="project" value="UniProtKB-SubCell"/>
</dbReference>
<dbReference type="OrthoDB" id="191706at2759"/>
<evidence type="ECO:0000256" key="6">
    <source>
        <dbReference type="SAM" id="Phobius"/>
    </source>
</evidence>
<feature type="transmembrane region" description="Helical" evidence="6">
    <location>
        <begin position="7"/>
        <end position="28"/>
    </location>
</feature>
<evidence type="ECO:0000259" key="7">
    <source>
        <dbReference type="Pfam" id="PF10277"/>
    </source>
</evidence>
<comment type="similarity">
    <text evidence="2">Belongs to the DRAM/TMEM150 family.</text>
</comment>
<dbReference type="InterPro" id="IPR050911">
    <property type="entry name" value="DRAM/TMEM150_Autophagy_Mod"/>
</dbReference>
<dbReference type="PANTHER" id="PTHR21324:SF2">
    <property type="entry name" value="EG:22E5.9 PROTEIN"/>
    <property type="match status" value="1"/>
</dbReference>
<feature type="domain" description="CWH43-like N-terminal" evidence="7">
    <location>
        <begin position="6"/>
        <end position="229"/>
    </location>
</feature>
<evidence type="ECO:0000256" key="2">
    <source>
        <dbReference type="ARBA" id="ARBA00006565"/>
    </source>
</evidence>
<dbReference type="Proteomes" id="UP001152799">
    <property type="component" value="Chromosome 9"/>
</dbReference>
<keyword evidence="4 6" id="KW-1133">Transmembrane helix</keyword>
<reference evidence="8" key="1">
    <citation type="submission" date="2022-01" db="EMBL/GenBank/DDBJ databases">
        <authorList>
            <person name="King R."/>
        </authorList>
    </citation>
    <scope>NUCLEOTIDE SEQUENCE</scope>
</reference>
<feature type="transmembrane region" description="Helical" evidence="6">
    <location>
        <begin position="204"/>
        <end position="224"/>
    </location>
</feature>